<proteinExistence type="predicted"/>
<comment type="subcellular location">
    <subcellularLocation>
        <location evidence="1">Cell membrane</location>
        <topology evidence="1">Multi-pass membrane protein</topology>
    </subcellularLocation>
</comment>
<protein>
    <submittedName>
        <fullName evidence="6">Cation:proton antiporter</fullName>
    </submittedName>
</protein>
<keyword evidence="3" id="KW-0812">Transmembrane</keyword>
<dbReference type="GO" id="GO:0005886">
    <property type="term" value="C:plasma membrane"/>
    <property type="evidence" value="ECO:0007669"/>
    <property type="project" value="UniProtKB-SubCell"/>
</dbReference>
<reference evidence="6" key="1">
    <citation type="journal article" date="2020" name="mSystems">
        <title>Genome- and Community-Level Interaction Insights into Carbon Utilization and Element Cycling Functions of Hydrothermarchaeota in Hydrothermal Sediment.</title>
        <authorList>
            <person name="Zhou Z."/>
            <person name="Liu Y."/>
            <person name="Xu W."/>
            <person name="Pan J."/>
            <person name="Luo Z.H."/>
            <person name="Li M."/>
        </authorList>
    </citation>
    <scope>NUCLEOTIDE SEQUENCE [LARGE SCALE GENOMIC DNA]</scope>
    <source>
        <strain evidence="6">SpSt-110</strain>
    </source>
</reference>
<evidence type="ECO:0000313" key="6">
    <source>
        <dbReference type="EMBL" id="HHP67349.1"/>
    </source>
</evidence>
<sequence length="161" mass="18435">MVREILVTLWLLILYIVYTGSCTPYDVATGLIVSAAVGIPASRILVSDEGKLLDVRRYIHLFYYALKYMTIIEFKSHMDVVKRVFNMRINPGIVKIPVYAKSRYGRLLIAVSITNTPGTVVVDERDGWFYINWIDVASVKPEEARQAISAEFEDYAFKIFE</sequence>
<evidence type="ECO:0000256" key="2">
    <source>
        <dbReference type="ARBA" id="ARBA00022475"/>
    </source>
</evidence>
<dbReference type="Pfam" id="PF01899">
    <property type="entry name" value="MNHE"/>
    <property type="match status" value="1"/>
</dbReference>
<gene>
    <name evidence="6" type="ORF">ENM60_00920</name>
</gene>
<dbReference type="PANTHER" id="PTHR34584">
    <property type="entry name" value="NA(+)/H(+) ANTIPORTER SUBUNIT E1"/>
    <property type="match status" value="1"/>
</dbReference>
<comment type="caution">
    <text evidence="6">The sequence shown here is derived from an EMBL/GenBank/DDBJ whole genome shotgun (WGS) entry which is preliminary data.</text>
</comment>
<dbReference type="InterPro" id="IPR002758">
    <property type="entry name" value="Cation_antiport_E"/>
</dbReference>
<accession>A0A7J3XXY6</accession>
<evidence type="ECO:0000256" key="4">
    <source>
        <dbReference type="ARBA" id="ARBA00022989"/>
    </source>
</evidence>
<evidence type="ECO:0000256" key="5">
    <source>
        <dbReference type="ARBA" id="ARBA00023136"/>
    </source>
</evidence>
<name>A0A7J3XXY6_9CREN</name>
<organism evidence="6">
    <name type="scientific">Thermogladius calderae</name>
    <dbReference type="NCBI Taxonomy" id="1200300"/>
    <lineage>
        <taxon>Archaea</taxon>
        <taxon>Thermoproteota</taxon>
        <taxon>Thermoprotei</taxon>
        <taxon>Desulfurococcales</taxon>
        <taxon>Desulfurococcaceae</taxon>
        <taxon>Thermogladius</taxon>
    </lineage>
</organism>
<keyword evidence="2" id="KW-1003">Cell membrane</keyword>
<keyword evidence="4" id="KW-1133">Transmembrane helix</keyword>
<keyword evidence="5" id="KW-0472">Membrane</keyword>
<dbReference type="EMBL" id="DRYK01000018">
    <property type="protein sequence ID" value="HHP67349.1"/>
    <property type="molecule type" value="Genomic_DNA"/>
</dbReference>
<dbReference type="PANTHER" id="PTHR34584:SF1">
    <property type="entry name" value="NA(+)_H(+) ANTIPORTER SUBUNIT E1"/>
    <property type="match status" value="1"/>
</dbReference>
<evidence type="ECO:0000256" key="3">
    <source>
        <dbReference type="ARBA" id="ARBA00022692"/>
    </source>
</evidence>
<dbReference type="PIRSF" id="PIRSF019239">
    <property type="entry name" value="MrpE"/>
    <property type="match status" value="1"/>
</dbReference>
<evidence type="ECO:0000256" key="1">
    <source>
        <dbReference type="ARBA" id="ARBA00004651"/>
    </source>
</evidence>
<dbReference type="GO" id="GO:0008324">
    <property type="term" value="F:monoatomic cation transmembrane transporter activity"/>
    <property type="evidence" value="ECO:0007669"/>
    <property type="project" value="InterPro"/>
</dbReference>
<dbReference type="AlphaFoldDB" id="A0A7J3XXY6"/>